<feature type="compositionally biased region" description="Polar residues" evidence="1">
    <location>
        <begin position="1"/>
        <end position="22"/>
    </location>
</feature>
<feature type="compositionally biased region" description="Acidic residues" evidence="1">
    <location>
        <begin position="107"/>
        <end position="117"/>
    </location>
</feature>
<accession>A0A016TWE8</accession>
<evidence type="ECO:0000313" key="3">
    <source>
        <dbReference type="Proteomes" id="UP000024635"/>
    </source>
</evidence>
<dbReference type="Proteomes" id="UP000024635">
    <property type="component" value="Unassembled WGS sequence"/>
</dbReference>
<proteinExistence type="predicted"/>
<dbReference type="AlphaFoldDB" id="A0A016TWE8"/>
<evidence type="ECO:0000256" key="1">
    <source>
        <dbReference type="SAM" id="MobiDB-lite"/>
    </source>
</evidence>
<dbReference type="EMBL" id="JARK01001408">
    <property type="protein sequence ID" value="EYC07076.1"/>
    <property type="molecule type" value="Genomic_DNA"/>
</dbReference>
<protein>
    <submittedName>
        <fullName evidence="2">Uncharacterized protein</fullName>
    </submittedName>
</protein>
<evidence type="ECO:0000313" key="2">
    <source>
        <dbReference type="EMBL" id="EYC07076.1"/>
    </source>
</evidence>
<name>A0A016TWE8_9BILA</name>
<feature type="compositionally biased region" description="Basic and acidic residues" evidence="1">
    <location>
        <begin position="88"/>
        <end position="106"/>
    </location>
</feature>
<sequence>MVAQRQYTSATTPYRSLATSGQKDGKAVVTRTIQPQRRREAESVDEPPTSTDGMLQIPPKESAMEFEEQPSLLSNEKRRNSEASMHVSENRDSTFEDTGCVERAEGEEAVGEDEDRS</sequence>
<feature type="region of interest" description="Disordered" evidence="1">
    <location>
        <begin position="1"/>
        <end position="117"/>
    </location>
</feature>
<reference evidence="3" key="1">
    <citation type="journal article" date="2015" name="Nat. Genet.">
        <title>The genome and transcriptome of the zoonotic hookworm Ancylostoma ceylanicum identify infection-specific gene families.</title>
        <authorList>
            <person name="Schwarz E.M."/>
            <person name="Hu Y."/>
            <person name="Antoshechkin I."/>
            <person name="Miller M.M."/>
            <person name="Sternberg P.W."/>
            <person name="Aroian R.V."/>
        </authorList>
    </citation>
    <scope>NUCLEOTIDE SEQUENCE</scope>
    <source>
        <strain evidence="3">HY135</strain>
    </source>
</reference>
<keyword evidence="3" id="KW-1185">Reference proteome</keyword>
<gene>
    <name evidence="2" type="primary">Acey_s0072.g676</name>
    <name evidence="2" type="ORF">Y032_0072g676</name>
</gene>
<organism evidence="2 3">
    <name type="scientific">Ancylostoma ceylanicum</name>
    <dbReference type="NCBI Taxonomy" id="53326"/>
    <lineage>
        <taxon>Eukaryota</taxon>
        <taxon>Metazoa</taxon>
        <taxon>Ecdysozoa</taxon>
        <taxon>Nematoda</taxon>
        <taxon>Chromadorea</taxon>
        <taxon>Rhabditida</taxon>
        <taxon>Rhabditina</taxon>
        <taxon>Rhabditomorpha</taxon>
        <taxon>Strongyloidea</taxon>
        <taxon>Ancylostomatidae</taxon>
        <taxon>Ancylostomatinae</taxon>
        <taxon>Ancylostoma</taxon>
    </lineage>
</organism>
<comment type="caution">
    <text evidence="2">The sequence shown here is derived from an EMBL/GenBank/DDBJ whole genome shotgun (WGS) entry which is preliminary data.</text>
</comment>